<evidence type="ECO:0000313" key="10">
    <source>
        <dbReference type="Proteomes" id="UP000613840"/>
    </source>
</evidence>
<keyword evidence="2 7" id="KW-0813">Transport</keyword>
<feature type="transmembrane region" description="Helical" evidence="7">
    <location>
        <begin position="275"/>
        <end position="298"/>
    </location>
</feature>
<comment type="caution">
    <text evidence="9">The sequence shown here is derived from an EMBL/GenBank/DDBJ whole genome shotgun (WGS) entry which is preliminary data.</text>
</comment>
<feature type="transmembrane region" description="Helical" evidence="7">
    <location>
        <begin position="146"/>
        <end position="164"/>
    </location>
</feature>
<accession>A0A917S110</accession>
<dbReference type="Pfam" id="PF00528">
    <property type="entry name" value="BPD_transp_1"/>
    <property type="match status" value="1"/>
</dbReference>
<dbReference type="Proteomes" id="UP000613840">
    <property type="component" value="Unassembled WGS sequence"/>
</dbReference>
<dbReference type="RefSeq" id="WP_188893298.1">
    <property type="nucleotide sequence ID" value="NZ_BMMZ01000001.1"/>
</dbReference>
<evidence type="ECO:0000256" key="3">
    <source>
        <dbReference type="ARBA" id="ARBA00022475"/>
    </source>
</evidence>
<evidence type="ECO:0000256" key="6">
    <source>
        <dbReference type="ARBA" id="ARBA00023136"/>
    </source>
</evidence>
<keyword evidence="6 7" id="KW-0472">Membrane</keyword>
<comment type="subcellular location">
    <subcellularLocation>
        <location evidence="1 7">Cell membrane</location>
        <topology evidence="1 7">Multi-pass membrane protein</topology>
    </subcellularLocation>
</comment>
<proteinExistence type="inferred from homology"/>
<dbReference type="PROSITE" id="PS50928">
    <property type="entry name" value="ABC_TM1"/>
    <property type="match status" value="1"/>
</dbReference>
<keyword evidence="10" id="KW-1185">Reference proteome</keyword>
<evidence type="ECO:0000256" key="2">
    <source>
        <dbReference type="ARBA" id="ARBA00022448"/>
    </source>
</evidence>
<protein>
    <submittedName>
        <fullName evidence="9">Peptide ABC transporter permease</fullName>
    </submittedName>
</protein>
<dbReference type="InterPro" id="IPR050366">
    <property type="entry name" value="BP-dependent_transpt_permease"/>
</dbReference>
<feature type="transmembrane region" description="Helical" evidence="7">
    <location>
        <begin position="228"/>
        <end position="255"/>
    </location>
</feature>
<dbReference type="Pfam" id="PF12911">
    <property type="entry name" value="OppC_N"/>
    <property type="match status" value="1"/>
</dbReference>
<keyword evidence="5 7" id="KW-1133">Transmembrane helix</keyword>
<name>A0A917S110_9ACTN</name>
<feature type="transmembrane region" description="Helical" evidence="7">
    <location>
        <begin position="37"/>
        <end position="61"/>
    </location>
</feature>
<sequence length="331" mass="35138">MSDALAVDPAEAEIGTRRVKQRGSGELTIRRLLRDRAALGAFGFVLLLIIFALCAPLVAAATGHGMAQQFRDTGLTSAGIPRGPGHTFLLGTDSLGRDVLVRLAYGARVSLLVGVVASLVAAAIGVTIGTIAGYFGGWADLLLSRVIDLVMSVPFLLCALALVSVRGPSLTLSICVIIFFSWTHIGRVVRSQVLSLRQREFVEAARSLGSGPVSIIVRDVLPNLTVPIVVYTTMMIPSSIVFEATLSFLGLGIVPPAASWGGMLSEALNGSLYMVAWWMVIFPGGILLLTTLAFNILGDGLRDALDPKARRVGFVRLTRRRSSRSARKAAA</sequence>
<evidence type="ECO:0000256" key="1">
    <source>
        <dbReference type="ARBA" id="ARBA00004651"/>
    </source>
</evidence>
<feature type="transmembrane region" description="Helical" evidence="7">
    <location>
        <begin position="170"/>
        <end position="189"/>
    </location>
</feature>
<dbReference type="InterPro" id="IPR025966">
    <property type="entry name" value="OppC_N"/>
</dbReference>
<organism evidence="9 10">
    <name type="scientific">Microlunatus endophyticus</name>
    <dbReference type="NCBI Taxonomy" id="1716077"/>
    <lineage>
        <taxon>Bacteria</taxon>
        <taxon>Bacillati</taxon>
        <taxon>Actinomycetota</taxon>
        <taxon>Actinomycetes</taxon>
        <taxon>Propionibacteriales</taxon>
        <taxon>Propionibacteriaceae</taxon>
        <taxon>Microlunatus</taxon>
    </lineage>
</organism>
<reference evidence="9" key="2">
    <citation type="submission" date="2020-09" db="EMBL/GenBank/DDBJ databases">
        <authorList>
            <person name="Sun Q."/>
            <person name="Zhou Y."/>
        </authorList>
    </citation>
    <scope>NUCLEOTIDE SEQUENCE</scope>
    <source>
        <strain evidence="9">CGMCC 4.7306</strain>
    </source>
</reference>
<evidence type="ECO:0000259" key="8">
    <source>
        <dbReference type="PROSITE" id="PS50928"/>
    </source>
</evidence>
<reference evidence="9" key="1">
    <citation type="journal article" date="2014" name="Int. J. Syst. Evol. Microbiol.">
        <title>Complete genome sequence of Corynebacterium casei LMG S-19264T (=DSM 44701T), isolated from a smear-ripened cheese.</title>
        <authorList>
            <consortium name="US DOE Joint Genome Institute (JGI-PGF)"/>
            <person name="Walter F."/>
            <person name="Albersmeier A."/>
            <person name="Kalinowski J."/>
            <person name="Ruckert C."/>
        </authorList>
    </citation>
    <scope>NUCLEOTIDE SEQUENCE</scope>
    <source>
        <strain evidence="9">CGMCC 4.7306</strain>
    </source>
</reference>
<dbReference type="SUPFAM" id="SSF161098">
    <property type="entry name" value="MetI-like"/>
    <property type="match status" value="1"/>
</dbReference>
<gene>
    <name evidence="9" type="ORF">GCM10011575_01850</name>
</gene>
<dbReference type="CDD" id="cd06261">
    <property type="entry name" value="TM_PBP2"/>
    <property type="match status" value="1"/>
</dbReference>
<feature type="domain" description="ABC transmembrane type-1" evidence="8">
    <location>
        <begin position="107"/>
        <end position="298"/>
    </location>
</feature>
<dbReference type="AlphaFoldDB" id="A0A917S110"/>
<dbReference type="PANTHER" id="PTHR43386">
    <property type="entry name" value="OLIGOPEPTIDE TRANSPORT SYSTEM PERMEASE PROTEIN APPC"/>
    <property type="match status" value="1"/>
</dbReference>
<dbReference type="GO" id="GO:0005886">
    <property type="term" value="C:plasma membrane"/>
    <property type="evidence" value="ECO:0007669"/>
    <property type="project" value="UniProtKB-SubCell"/>
</dbReference>
<dbReference type="InterPro" id="IPR035906">
    <property type="entry name" value="MetI-like_sf"/>
</dbReference>
<keyword evidence="4 7" id="KW-0812">Transmembrane</keyword>
<evidence type="ECO:0000313" key="9">
    <source>
        <dbReference type="EMBL" id="GGL47590.1"/>
    </source>
</evidence>
<evidence type="ECO:0000256" key="5">
    <source>
        <dbReference type="ARBA" id="ARBA00022989"/>
    </source>
</evidence>
<dbReference type="EMBL" id="BMMZ01000001">
    <property type="protein sequence ID" value="GGL47590.1"/>
    <property type="molecule type" value="Genomic_DNA"/>
</dbReference>
<evidence type="ECO:0000256" key="4">
    <source>
        <dbReference type="ARBA" id="ARBA00022692"/>
    </source>
</evidence>
<dbReference type="InterPro" id="IPR000515">
    <property type="entry name" value="MetI-like"/>
</dbReference>
<evidence type="ECO:0000256" key="7">
    <source>
        <dbReference type="RuleBase" id="RU363032"/>
    </source>
</evidence>
<comment type="similarity">
    <text evidence="7">Belongs to the binding-protein-dependent transport system permease family.</text>
</comment>
<feature type="transmembrane region" description="Helical" evidence="7">
    <location>
        <begin position="109"/>
        <end position="134"/>
    </location>
</feature>
<dbReference type="PANTHER" id="PTHR43386:SF1">
    <property type="entry name" value="D,D-DIPEPTIDE TRANSPORT SYSTEM PERMEASE PROTEIN DDPC-RELATED"/>
    <property type="match status" value="1"/>
</dbReference>
<keyword evidence="3" id="KW-1003">Cell membrane</keyword>
<dbReference type="Gene3D" id="1.10.3720.10">
    <property type="entry name" value="MetI-like"/>
    <property type="match status" value="1"/>
</dbReference>
<dbReference type="GO" id="GO:0055085">
    <property type="term" value="P:transmembrane transport"/>
    <property type="evidence" value="ECO:0007669"/>
    <property type="project" value="InterPro"/>
</dbReference>